<dbReference type="Gene3D" id="6.10.250.690">
    <property type="match status" value="1"/>
</dbReference>
<sequence length="225" mass="25337">MKVLVIEDDAETASYIRNGLTEEGHCVDVVGDGRNGLIQATTEDYDVLIVDRMLPGLDGLALVKALRAAGRPTPVLYLTSLGGVDDRVKGFEAGGDDYVSKPFSFAELLARVNALGRRSPLKEEETVLRISDLEMDLIRRVVRRAGEVVELQPREFRLLEVLMRNKGKVLTRTMLLERVWDFHFDPKTSVVETHISRLRAKIDKPFQKELIHTVRSAGYSLDDYI</sequence>
<reference evidence="10 11" key="1">
    <citation type="journal article" date="2013" name="Genome Biol.">
        <title>Comparative genomics of the core and accessory genomes of 48 Sinorhizobium strains comprising five genospecies.</title>
        <authorList>
            <person name="Sugawara M."/>
            <person name="Epstein B."/>
            <person name="Badgley B.D."/>
            <person name="Unno T."/>
            <person name="Xu L."/>
            <person name="Reese J."/>
            <person name="Gyaneshwar P."/>
            <person name="Denny R."/>
            <person name="Mudge J."/>
            <person name="Bharti A.K."/>
            <person name="Farmer A.D."/>
            <person name="May G.D."/>
            <person name="Woodward J.E."/>
            <person name="Medigue C."/>
            <person name="Vallenet D."/>
            <person name="Lajus A."/>
            <person name="Rouy Z."/>
            <person name="Martinez-Vaz B."/>
            <person name="Tiffin P."/>
            <person name="Young N.D."/>
            <person name="Sadowsky M.J."/>
        </authorList>
    </citation>
    <scope>NUCLEOTIDE SEQUENCE [LARGE SCALE GENOMIC DNA]</scope>
    <source>
        <strain evidence="10 11">USDA4894</strain>
    </source>
</reference>
<evidence type="ECO:0000313" key="10">
    <source>
        <dbReference type="EMBL" id="MQX18532.1"/>
    </source>
</evidence>
<evidence type="ECO:0000313" key="11">
    <source>
        <dbReference type="Proteomes" id="UP000439983"/>
    </source>
</evidence>
<dbReference type="GO" id="GO:0006355">
    <property type="term" value="P:regulation of DNA-templated transcription"/>
    <property type="evidence" value="ECO:0007669"/>
    <property type="project" value="InterPro"/>
</dbReference>
<dbReference type="PROSITE" id="PS50110">
    <property type="entry name" value="RESPONSE_REGULATORY"/>
    <property type="match status" value="1"/>
</dbReference>
<organism evidence="10 11">
    <name type="scientific">Sinorhizobium terangae</name>
    <dbReference type="NCBI Taxonomy" id="110322"/>
    <lineage>
        <taxon>Bacteria</taxon>
        <taxon>Pseudomonadati</taxon>
        <taxon>Pseudomonadota</taxon>
        <taxon>Alphaproteobacteria</taxon>
        <taxon>Hyphomicrobiales</taxon>
        <taxon>Rhizobiaceae</taxon>
        <taxon>Sinorhizobium/Ensifer group</taxon>
        <taxon>Sinorhizobium</taxon>
    </lineage>
</organism>
<accession>A0A6N7LL35</accession>
<dbReference type="PANTHER" id="PTHR48111">
    <property type="entry name" value="REGULATOR OF RPOS"/>
    <property type="match status" value="1"/>
</dbReference>
<dbReference type="GO" id="GO:0000976">
    <property type="term" value="F:transcription cis-regulatory region binding"/>
    <property type="evidence" value="ECO:0007669"/>
    <property type="project" value="TreeGrafter"/>
</dbReference>
<evidence type="ECO:0000256" key="6">
    <source>
        <dbReference type="PROSITE-ProRule" id="PRU00169"/>
    </source>
</evidence>
<dbReference type="Gene3D" id="1.10.10.10">
    <property type="entry name" value="Winged helix-like DNA-binding domain superfamily/Winged helix DNA-binding domain"/>
    <property type="match status" value="1"/>
</dbReference>
<evidence type="ECO:0000256" key="7">
    <source>
        <dbReference type="PROSITE-ProRule" id="PRU01091"/>
    </source>
</evidence>
<dbReference type="PROSITE" id="PS51755">
    <property type="entry name" value="OMPR_PHOB"/>
    <property type="match status" value="1"/>
</dbReference>
<dbReference type="AlphaFoldDB" id="A0A6N7LL35"/>
<keyword evidence="4 7" id="KW-0238">DNA-binding</keyword>
<evidence type="ECO:0000256" key="2">
    <source>
        <dbReference type="ARBA" id="ARBA00023012"/>
    </source>
</evidence>
<keyword evidence="3" id="KW-0805">Transcription regulation</keyword>
<dbReference type="SMART" id="SM00448">
    <property type="entry name" value="REC"/>
    <property type="match status" value="1"/>
</dbReference>
<dbReference type="OrthoDB" id="9802426at2"/>
<dbReference type="InterPro" id="IPR001789">
    <property type="entry name" value="Sig_transdc_resp-reg_receiver"/>
</dbReference>
<feature type="domain" description="OmpR/PhoB-type" evidence="9">
    <location>
        <begin position="125"/>
        <end position="223"/>
    </location>
</feature>
<dbReference type="GO" id="GO:0000156">
    <property type="term" value="F:phosphorelay response regulator activity"/>
    <property type="evidence" value="ECO:0007669"/>
    <property type="project" value="TreeGrafter"/>
</dbReference>
<evidence type="ECO:0000256" key="3">
    <source>
        <dbReference type="ARBA" id="ARBA00023015"/>
    </source>
</evidence>
<keyword evidence="1 6" id="KW-0597">Phosphoprotein</keyword>
<dbReference type="RefSeq" id="WP_153442307.1">
    <property type="nucleotide sequence ID" value="NZ_JACIGA010000011.1"/>
</dbReference>
<dbReference type="InterPro" id="IPR036388">
    <property type="entry name" value="WH-like_DNA-bd_sf"/>
</dbReference>
<dbReference type="CDD" id="cd00383">
    <property type="entry name" value="trans_reg_C"/>
    <property type="match status" value="1"/>
</dbReference>
<feature type="domain" description="Response regulatory" evidence="8">
    <location>
        <begin position="2"/>
        <end position="116"/>
    </location>
</feature>
<feature type="DNA-binding region" description="OmpR/PhoB-type" evidence="7">
    <location>
        <begin position="125"/>
        <end position="223"/>
    </location>
</feature>
<evidence type="ECO:0000256" key="5">
    <source>
        <dbReference type="ARBA" id="ARBA00023163"/>
    </source>
</evidence>
<proteinExistence type="predicted"/>
<dbReference type="InterPro" id="IPR011006">
    <property type="entry name" value="CheY-like_superfamily"/>
</dbReference>
<dbReference type="FunFam" id="1.10.10.10:FF:000005">
    <property type="entry name" value="Two-component system response regulator"/>
    <property type="match status" value="1"/>
</dbReference>
<name>A0A6N7LL35_SINTE</name>
<evidence type="ECO:0000259" key="8">
    <source>
        <dbReference type="PROSITE" id="PS50110"/>
    </source>
</evidence>
<dbReference type="PANTHER" id="PTHR48111:SF76">
    <property type="entry name" value="TWO-COMPONENT RESPONSE REGULATOR"/>
    <property type="match status" value="1"/>
</dbReference>
<keyword evidence="2" id="KW-0902">Two-component regulatory system</keyword>
<gene>
    <name evidence="10" type="ORF">GHK62_28515</name>
</gene>
<evidence type="ECO:0000256" key="4">
    <source>
        <dbReference type="ARBA" id="ARBA00023125"/>
    </source>
</evidence>
<feature type="modified residue" description="4-aspartylphosphate" evidence="6">
    <location>
        <position position="51"/>
    </location>
</feature>
<dbReference type="GO" id="GO:0032993">
    <property type="term" value="C:protein-DNA complex"/>
    <property type="evidence" value="ECO:0007669"/>
    <property type="project" value="TreeGrafter"/>
</dbReference>
<protein>
    <submittedName>
        <fullName evidence="10">Response regulator</fullName>
    </submittedName>
</protein>
<dbReference type="Pfam" id="PF00486">
    <property type="entry name" value="Trans_reg_C"/>
    <property type="match status" value="1"/>
</dbReference>
<evidence type="ECO:0000259" key="9">
    <source>
        <dbReference type="PROSITE" id="PS51755"/>
    </source>
</evidence>
<dbReference type="InterPro" id="IPR039420">
    <property type="entry name" value="WalR-like"/>
</dbReference>
<dbReference type="Proteomes" id="UP000439983">
    <property type="component" value="Unassembled WGS sequence"/>
</dbReference>
<keyword evidence="11" id="KW-1185">Reference proteome</keyword>
<evidence type="ECO:0000256" key="1">
    <source>
        <dbReference type="ARBA" id="ARBA00022553"/>
    </source>
</evidence>
<dbReference type="EMBL" id="WITC01000121">
    <property type="protein sequence ID" value="MQX18532.1"/>
    <property type="molecule type" value="Genomic_DNA"/>
</dbReference>
<dbReference type="Pfam" id="PF00072">
    <property type="entry name" value="Response_reg"/>
    <property type="match status" value="1"/>
</dbReference>
<keyword evidence="5" id="KW-0804">Transcription</keyword>
<dbReference type="SUPFAM" id="SSF52172">
    <property type="entry name" value="CheY-like"/>
    <property type="match status" value="1"/>
</dbReference>
<comment type="caution">
    <text evidence="10">The sequence shown here is derived from an EMBL/GenBank/DDBJ whole genome shotgun (WGS) entry which is preliminary data.</text>
</comment>
<dbReference type="InterPro" id="IPR001867">
    <property type="entry name" value="OmpR/PhoB-type_DNA-bd"/>
</dbReference>
<dbReference type="Gene3D" id="3.40.50.2300">
    <property type="match status" value="1"/>
</dbReference>
<dbReference type="GO" id="GO:0005829">
    <property type="term" value="C:cytosol"/>
    <property type="evidence" value="ECO:0007669"/>
    <property type="project" value="TreeGrafter"/>
</dbReference>
<dbReference type="SMART" id="SM00862">
    <property type="entry name" value="Trans_reg_C"/>
    <property type="match status" value="1"/>
</dbReference>
<dbReference type="CDD" id="cd19935">
    <property type="entry name" value="REC_OmpR_CusR-like"/>
    <property type="match status" value="1"/>
</dbReference>